<name>A0ABV6CP99_9RHOB</name>
<sequence length="220" mass="22905">MVDAITTPAATATTSPAAPGGGFSNGGAGADFQTFLTMLTAQLKNQDPLSPMESTDFAIQLATFAGVEQQALGNKYLEQMAGQSGSGGIANWIGKDARTTAPVWFGDTALTLDVAPHNLAESVQLVTYDAKGQEVAREEIGPGQGQIDWLGRTEEGTKLPDGLYSFTVESWRGGEMIQKTQAGAYARIVEAQFGADGGRLVFQGGGSALASEVTALREPT</sequence>
<reference evidence="8 9" key="1">
    <citation type="submission" date="2024-09" db="EMBL/GenBank/DDBJ databases">
        <authorList>
            <person name="Sun Q."/>
            <person name="Mori K."/>
        </authorList>
    </citation>
    <scope>NUCLEOTIDE SEQUENCE [LARGE SCALE GENOMIC DNA]</scope>
    <source>
        <strain evidence="8 9">CCM 7904</strain>
    </source>
</reference>
<evidence type="ECO:0000256" key="4">
    <source>
        <dbReference type="ARBA" id="ARBA00024746"/>
    </source>
</evidence>
<organism evidence="8 9">
    <name type="scientific">Paracoccus rhizosphaerae</name>
    <dbReference type="NCBI Taxonomy" id="1133347"/>
    <lineage>
        <taxon>Bacteria</taxon>
        <taxon>Pseudomonadati</taxon>
        <taxon>Pseudomonadota</taxon>
        <taxon>Alphaproteobacteria</taxon>
        <taxon>Rhodobacterales</taxon>
        <taxon>Paracoccaceae</taxon>
        <taxon>Paracoccus</taxon>
    </lineage>
</organism>
<comment type="caution">
    <text evidence="8">The sequence shown here is derived from an EMBL/GenBank/DDBJ whole genome shotgun (WGS) entry which is preliminary data.</text>
</comment>
<comment type="similarity">
    <text evidence="1 5">Belongs to the FlgD family.</text>
</comment>
<evidence type="ECO:0000256" key="2">
    <source>
        <dbReference type="ARBA" id="ARBA00016013"/>
    </source>
</evidence>
<evidence type="ECO:0000313" key="8">
    <source>
        <dbReference type="EMBL" id="MFC0202564.1"/>
    </source>
</evidence>
<feature type="region of interest" description="Disordered" evidence="6">
    <location>
        <begin position="1"/>
        <end position="24"/>
    </location>
</feature>
<dbReference type="Pfam" id="PF13860">
    <property type="entry name" value="FlgD_ig"/>
    <property type="match status" value="1"/>
</dbReference>
<evidence type="ECO:0000256" key="6">
    <source>
        <dbReference type="SAM" id="MobiDB-lite"/>
    </source>
</evidence>
<gene>
    <name evidence="8" type="ORF">ACFFIZ_20190</name>
</gene>
<feature type="compositionally biased region" description="Low complexity" evidence="6">
    <location>
        <begin position="1"/>
        <end position="18"/>
    </location>
</feature>
<keyword evidence="8" id="KW-0282">Flagellum</keyword>
<dbReference type="RefSeq" id="WP_265508062.1">
    <property type="nucleotide sequence ID" value="NZ_JAOTBE010000054.1"/>
</dbReference>
<keyword evidence="8" id="KW-0969">Cilium</keyword>
<evidence type="ECO:0000259" key="7">
    <source>
        <dbReference type="Pfam" id="PF13860"/>
    </source>
</evidence>
<feature type="domain" description="FlgD/Vpr Ig-like" evidence="7">
    <location>
        <begin position="104"/>
        <end position="173"/>
    </location>
</feature>
<keyword evidence="8" id="KW-0966">Cell projection</keyword>
<keyword evidence="9" id="KW-1185">Reference proteome</keyword>
<dbReference type="Proteomes" id="UP001589795">
    <property type="component" value="Unassembled WGS sequence"/>
</dbReference>
<evidence type="ECO:0000256" key="5">
    <source>
        <dbReference type="RuleBase" id="RU362076"/>
    </source>
</evidence>
<accession>A0ABV6CP99</accession>
<dbReference type="InterPro" id="IPR005648">
    <property type="entry name" value="FlgD"/>
</dbReference>
<proteinExistence type="inferred from homology"/>
<comment type="function">
    <text evidence="4 5">Required for flagellar hook formation. May act as a scaffolding protein.</text>
</comment>
<evidence type="ECO:0000256" key="3">
    <source>
        <dbReference type="ARBA" id="ARBA00022795"/>
    </source>
</evidence>
<dbReference type="Gene3D" id="2.60.40.4070">
    <property type="match status" value="1"/>
</dbReference>
<dbReference type="Pfam" id="PF03963">
    <property type="entry name" value="FlgD"/>
    <property type="match status" value="1"/>
</dbReference>
<keyword evidence="3 5" id="KW-1005">Bacterial flagellum biogenesis</keyword>
<protein>
    <recommendedName>
        <fullName evidence="2 5">Basal-body rod modification protein FlgD</fullName>
    </recommendedName>
</protein>
<dbReference type="EMBL" id="JBHLWQ010000196">
    <property type="protein sequence ID" value="MFC0202564.1"/>
    <property type="molecule type" value="Genomic_DNA"/>
</dbReference>
<dbReference type="InterPro" id="IPR025965">
    <property type="entry name" value="FlgD/Vpr_Ig-like"/>
</dbReference>
<evidence type="ECO:0000313" key="9">
    <source>
        <dbReference type="Proteomes" id="UP001589795"/>
    </source>
</evidence>
<evidence type="ECO:0000256" key="1">
    <source>
        <dbReference type="ARBA" id="ARBA00010577"/>
    </source>
</evidence>